<dbReference type="Gene3D" id="1.10.10.60">
    <property type="entry name" value="Homeodomain-like"/>
    <property type="match status" value="1"/>
</dbReference>
<reference evidence="11 12" key="1">
    <citation type="journal article" date="2012" name="J. Bacteriol.">
        <title>Genome Sequence of Nitratireductor pacificus Type Strain pht-3B.</title>
        <authorList>
            <person name="Lai Q."/>
            <person name="Li G."/>
            <person name="Shao Z."/>
        </authorList>
    </citation>
    <scope>NUCLEOTIDE SEQUENCE [LARGE SCALE GENOMIC DNA]</scope>
    <source>
        <strain evidence="12">pht-3B</strain>
    </source>
</reference>
<dbReference type="PANTHER" id="PTHR32071:SF57">
    <property type="entry name" value="C4-DICARBOXYLATE TRANSPORT TRANSCRIPTIONAL REGULATORY PROTEIN DCTD"/>
    <property type="match status" value="1"/>
</dbReference>
<evidence type="ECO:0000256" key="7">
    <source>
        <dbReference type="ARBA" id="ARBA00023163"/>
    </source>
</evidence>
<dbReference type="Pfam" id="PF02954">
    <property type="entry name" value="HTH_8"/>
    <property type="match status" value="1"/>
</dbReference>
<accession>K2MAK3</accession>
<evidence type="ECO:0000259" key="10">
    <source>
        <dbReference type="PROSITE" id="PS50110"/>
    </source>
</evidence>
<dbReference type="PANTHER" id="PTHR32071">
    <property type="entry name" value="TRANSCRIPTIONAL REGULATORY PROTEIN"/>
    <property type="match status" value="1"/>
</dbReference>
<dbReference type="SUPFAM" id="SSF52172">
    <property type="entry name" value="CheY-like"/>
    <property type="match status" value="1"/>
</dbReference>
<keyword evidence="2" id="KW-0547">Nucleotide-binding</keyword>
<dbReference type="Pfam" id="PF00072">
    <property type="entry name" value="Response_reg"/>
    <property type="match status" value="1"/>
</dbReference>
<dbReference type="SMART" id="SM00448">
    <property type="entry name" value="REC"/>
    <property type="match status" value="1"/>
</dbReference>
<dbReference type="RefSeq" id="WP_008596223.1">
    <property type="nucleotide sequence ID" value="NZ_AMRM01000008.1"/>
</dbReference>
<evidence type="ECO:0000259" key="9">
    <source>
        <dbReference type="PROSITE" id="PS50045"/>
    </source>
</evidence>
<dbReference type="CDD" id="cd00009">
    <property type="entry name" value="AAA"/>
    <property type="match status" value="1"/>
</dbReference>
<dbReference type="PROSITE" id="PS00676">
    <property type="entry name" value="SIGMA54_INTERACT_2"/>
    <property type="match status" value="1"/>
</dbReference>
<dbReference type="InterPro" id="IPR011006">
    <property type="entry name" value="CheY-like_superfamily"/>
</dbReference>
<dbReference type="InterPro" id="IPR001789">
    <property type="entry name" value="Sig_transdc_resp-reg_receiver"/>
</dbReference>
<keyword evidence="1 8" id="KW-0597">Phosphoprotein</keyword>
<dbReference type="eggNOG" id="COG2204">
    <property type="taxonomic scope" value="Bacteria"/>
</dbReference>
<keyword evidence="6" id="KW-0010">Activator</keyword>
<evidence type="ECO:0000256" key="2">
    <source>
        <dbReference type="ARBA" id="ARBA00022741"/>
    </source>
</evidence>
<feature type="modified residue" description="4-aspartylphosphate" evidence="8">
    <location>
        <position position="58"/>
    </location>
</feature>
<dbReference type="GO" id="GO:0043565">
    <property type="term" value="F:sequence-specific DNA binding"/>
    <property type="evidence" value="ECO:0007669"/>
    <property type="project" value="InterPro"/>
</dbReference>
<organism evidence="11 12">
    <name type="scientific">Nitratireductor pacificus pht-3B</name>
    <dbReference type="NCBI Taxonomy" id="391937"/>
    <lineage>
        <taxon>Bacteria</taxon>
        <taxon>Pseudomonadati</taxon>
        <taxon>Pseudomonadota</taxon>
        <taxon>Alphaproteobacteria</taxon>
        <taxon>Hyphomicrobiales</taxon>
        <taxon>Phyllobacteriaceae</taxon>
        <taxon>Nitratireductor</taxon>
    </lineage>
</organism>
<dbReference type="STRING" id="391937.NA2_08551"/>
<evidence type="ECO:0000256" key="3">
    <source>
        <dbReference type="ARBA" id="ARBA00022840"/>
    </source>
</evidence>
<gene>
    <name evidence="11" type="ORF">NA2_08551</name>
</gene>
<dbReference type="GO" id="GO:0000160">
    <property type="term" value="P:phosphorelay signal transduction system"/>
    <property type="evidence" value="ECO:0007669"/>
    <property type="project" value="UniProtKB-KW"/>
</dbReference>
<evidence type="ECO:0000256" key="8">
    <source>
        <dbReference type="PROSITE-ProRule" id="PRU00169"/>
    </source>
</evidence>
<keyword evidence="4" id="KW-0902">Two-component regulatory system</keyword>
<dbReference type="OrthoDB" id="9804019at2"/>
<dbReference type="PRINTS" id="PR01590">
    <property type="entry name" value="HTHFIS"/>
</dbReference>
<comment type="caution">
    <text evidence="11">The sequence shown here is derived from an EMBL/GenBank/DDBJ whole genome shotgun (WGS) entry which is preliminary data.</text>
</comment>
<dbReference type="Gene3D" id="1.10.8.60">
    <property type="match status" value="1"/>
</dbReference>
<dbReference type="EMBL" id="AMRM01000008">
    <property type="protein sequence ID" value="EKF19166.1"/>
    <property type="molecule type" value="Genomic_DNA"/>
</dbReference>
<evidence type="ECO:0000256" key="1">
    <source>
        <dbReference type="ARBA" id="ARBA00022553"/>
    </source>
</evidence>
<dbReference type="InterPro" id="IPR003593">
    <property type="entry name" value="AAA+_ATPase"/>
</dbReference>
<dbReference type="Gene3D" id="3.40.50.2300">
    <property type="match status" value="1"/>
</dbReference>
<dbReference type="InterPro" id="IPR025943">
    <property type="entry name" value="Sigma_54_int_dom_ATP-bd_2"/>
</dbReference>
<dbReference type="PROSITE" id="PS50110">
    <property type="entry name" value="RESPONSE_REGULATORY"/>
    <property type="match status" value="1"/>
</dbReference>
<name>K2MAK3_9HYPH</name>
<dbReference type="InterPro" id="IPR009057">
    <property type="entry name" value="Homeodomain-like_sf"/>
</dbReference>
<sequence>MSEGARGVPVILVDDDAEIRDAWAETLALERYEPLAFADGRQALRVLDTRWPGVVVADLRMPEMDGMAVLKAVRGIDPDIPVIIVTGHGDIPLAVDAVRAGAYDFIEKPADPQAFLAAIARAVQLRSLVLENRRLLRKSQDGYALEKHLVGNSEAMRRLRQKIAAVAAADVNTVVYGETGSGKELVARALHNMGPRRAGPFVALNCGALPDTLVASELFGHEAGAFTGADRRRIGRLEQASGGTLFLDEVESMELSHQTQLLRALQAQVIERLGGKTEIPIDVRVVAASKVELEEAATRKLFRADLYYRIAVATISIPPLRERTGDIPLLFMHHAARIAARSKVEVREPGPALFSELAGRPWNGNVRELVNFAERFTLGIDGDPFEEGDGDGERATLPAQLDAFERRLLDEALRRTNGHMQQAADLLGVPRKKLYLRLRKHGLERRGYLGEERVDSDT</sequence>
<keyword evidence="12" id="KW-1185">Reference proteome</keyword>
<keyword evidence="3" id="KW-0067">ATP-binding</keyword>
<evidence type="ECO:0000313" key="12">
    <source>
        <dbReference type="Proteomes" id="UP000006786"/>
    </source>
</evidence>
<dbReference type="Pfam" id="PF00158">
    <property type="entry name" value="Sigma54_activat"/>
    <property type="match status" value="1"/>
</dbReference>
<feature type="domain" description="Response regulatory" evidence="10">
    <location>
        <begin position="9"/>
        <end position="123"/>
    </location>
</feature>
<dbReference type="InterPro" id="IPR058031">
    <property type="entry name" value="AAA_lid_NorR"/>
</dbReference>
<protein>
    <submittedName>
        <fullName evidence="11">Two component sigma-54 specific Fis family transcriptional regulator</fullName>
    </submittedName>
</protein>
<keyword evidence="7" id="KW-0804">Transcription</keyword>
<dbReference type="InterPro" id="IPR027417">
    <property type="entry name" value="P-loop_NTPase"/>
</dbReference>
<evidence type="ECO:0000313" key="11">
    <source>
        <dbReference type="EMBL" id="EKF19166.1"/>
    </source>
</evidence>
<dbReference type="InterPro" id="IPR002197">
    <property type="entry name" value="HTH_Fis"/>
</dbReference>
<dbReference type="SUPFAM" id="SSF52540">
    <property type="entry name" value="P-loop containing nucleoside triphosphate hydrolases"/>
    <property type="match status" value="1"/>
</dbReference>
<dbReference type="PATRIC" id="fig|391937.3.peg.1756"/>
<dbReference type="SUPFAM" id="SSF46689">
    <property type="entry name" value="Homeodomain-like"/>
    <property type="match status" value="1"/>
</dbReference>
<dbReference type="AlphaFoldDB" id="K2MAK3"/>
<dbReference type="GO" id="GO:0005524">
    <property type="term" value="F:ATP binding"/>
    <property type="evidence" value="ECO:0007669"/>
    <property type="project" value="UniProtKB-KW"/>
</dbReference>
<dbReference type="PROSITE" id="PS50045">
    <property type="entry name" value="SIGMA54_INTERACT_4"/>
    <property type="match status" value="1"/>
</dbReference>
<dbReference type="Proteomes" id="UP000006786">
    <property type="component" value="Unassembled WGS sequence"/>
</dbReference>
<evidence type="ECO:0000256" key="6">
    <source>
        <dbReference type="ARBA" id="ARBA00023159"/>
    </source>
</evidence>
<evidence type="ECO:0000256" key="4">
    <source>
        <dbReference type="ARBA" id="ARBA00023012"/>
    </source>
</evidence>
<dbReference type="Pfam" id="PF25601">
    <property type="entry name" value="AAA_lid_14"/>
    <property type="match status" value="1"/>
</dbReference>
<dbReference type="CDD" id="cd17549">
    <property type="entry name" value="REC_DctD-like"/>
    <property type="match status" value="1"/>
</dbReference>
<dbReference type="GO" id="GO:0006355">
    <property type="term" value="P:regulation of DNA-templated transcription"/>
    <property type="evidence" value="ECO:0007669"/>
    <property type="project" value="InterPro"/>
</dbReference>
<dbReference type="FunFam" id="3.40.50.300:FF:000006">
    <property type="entry name" value="DNA-binding transcriptional regulator NtrC"/>
    <property type="match status" value="1"/>
</dbReference>
<keyword evidence="5" id="KW-0805">Transcription regulation</keyword>
<dbReference type="InterPro" id="IPR002078">
    <property type="entry name" value="Sigma_54_int"/>
</dbReference>
<proteinExistence type="predicted"/>
<dbReference type="FunFam" id="3.40.50.2300:FF:000018">
    <property type="entry name" value="DNA-binding transcriptional regulator NtrC"/>
    <property type="match status" value="1"/>
</dbReference>
<dbReference type="SMART" id="SM00382">
    <property type="entry name" value="AAA"/>
    <property type="match status" value="1"/>
</dbReference>
<evidence type="ECO:0000256" key="5">
    <source>
        <dbReference type="ARBA" id="ARBA00023015"/>
    </source>
</evidence>
<feature type="domain" description="Sigma-54 factor interaction" evidence="9">
    <location>
        <begin position="149"/>
        <end position="378"/>
    </location>
</feature>
<dbReference type="Gene3D" id="3.40.50.300">
    <property type="entry name" value="P-loop containing nucleotide triphosphate hydrolases"/>
    <property type="match status" value="1"/>
</dbReference>